<keyword evidence="2" id="KW-1185">Reference proteome</keyword>
<evidence type="ECO:0000313" key="2">
    <source>
        <dbReference type="Proteomes" id="UP000789759"/>
    </source>
</evidence>
<proteinExistence type="predicted"/>
<feature type="non-terminal residue" evidence="1">
    <location>
        <position position="99"/>
    </location>
</feature>
<sequence>MSLLPKCSKYDPDTKRNHYIDNSFNLTNPYSTIFTPNPLSPTPLIPVQQTLSSFIPLSPLSSSRLHTNHLPDFSFNLNIATYNIQGFNNPEKKLLMEEY</sequence>
<reference evidence="1" key="1">
    <citation type="submission" date="2021-06" db="EMBL/GenBank/DDBJ databases">
        <authorList>
            <person name="Kallberg Y."/>
            <person name="Tangrot J."/>
            <person name="Rosling A."/>
        </authorList>
    </citation>
    <scope>NUCLEOTIDE SEQUENCE</scope>
    <source>
        <strain evidence="1">FL966</strain>
    </source>
</reference>
<name>A0A9N9JRP5_9GLOM</name>
<dbReference type="AlphaFoldDB" id="A0A9N9JRP5"/>
<gene>
    <name evidence="1" type="ORF">CPELLU_LOCUS16877</name>
</gene>
<protein>
    <submittedName>
        <fullName evidence="1">3163_t:CDS:1</fullName>
    </submittedName>
</protein>
<dbReference type="EMBL" id="CAJVQA010026405">
    <property type="protein sequence ID" value="CAG8789018.1"/>
    <property type="molecule type" value="Genomic_DNA"/>
</dbReference>
<dbReference type="Proteomes" id="UP000789759">
    <property type="component" value="Unassembled WGS sequence"/>
</dbReference>
<organism evidence="1 2">
    <name type="scientific">Cetraspora pellucida</name>
    <dbReference type="NCBI Taxonomy" id="1433469"/>
    <lineage>
        <taxon>Eukaryota</taxon>
        <taxon>Fungi</taxon>
        <taxon>Fungi incertae sedis</taxon>
        <taxon>Mucoromycota</taxon>
        <taxon>Glomeromycotina</taxon>
        <taxon>Glomeromycetes</taxon>
        <taxon>Diversisporales</taxon>
        <taxon>Gigasporaceae</taxon>
        <taxon>Cetraspora</taxon>
    </lineage>
</organism>
<comment type="caution">
    <text evidence="1">The sequence shown here is derived from an EMBL/GenBank/DDBJ whole genome shotgun (WGS) entry which is preliminary data.</text>
</comment>
<accession>A0A9N9JRP5</accession>
<evidence type="ECO:0000313" key="1">
    <source>
        <dbReference type="EMBL" id="CAG8789018.1"/>
    </source>
</evidence>